<evidence type="ECO:0000256" key="2">
    <source>
        <dbReference type="RuleBase" id="RU363019"/>
    </source>
</evidence>
<evidence type="ECO:0000256" key="3">
    <source>
        <dbReference type="SAM" id="MobiDB-lite"/>
    </source>
</evidence>
<accession>A0A939C1N9</accession>
<dbReference type="SUPFAM" id="SSF50891">
    <property type="entry name" value="Cyclophilin-like"/>
    <property type="match status" value="1"/>
</dbReference>
<dbReference type="InterPro" id="IPR044666">
    <property type="entry name" value="Cyclophilin_A-like"/>
</dbReference>
<dbReference type="PANTHER" id="PTHR45625">
    <property type="entry name" value="PEPTIDYL-PROLYL CIS-TRANS ISOMERASE-RELATED"/>
    <property type="match status" value="1"/>
</dbReference>
<proteinExistence type="inferred from homology"/>
<dbReference type="PRINTS" id="PR00153">
    <property type="entry name" value="CSAPPISMRASE"/>
</dbReference>
<comment type="function">
    <text evidence="1 2">PPIases accelerate the folding of proteins. It catalyzes the cis-trans isomerization of proline imidic peptide bonds in oligopeptides.</text>
</comment>
<dbReference type="Gene3D" id="2.40.100.10">
    <property type="entry name" value="Cyclophilin-like"/>
    <property type="match status" value="1"/>
</dbReference>
<dbReference type="Pfam" id="PF00160">
    <property type="entry name" value="Pro_isomerase"/>
    <property type="match status" value="1"/>
</dbReference>
<dbReference type="CDD" id="cd00317">
    <property type="entry name" value="cyclophilin"/>
    <property type="match status" value="1"/>
</dbReference>
<dbReference type="Proteomes" id="UP000663792">
    <property type="component" value="Unassembled WGS sequence"/>
</dbReference>
<dbReference type="PANTHER" id="PTHR45625:SF3">
    <property type="entry name" value="PEPTIDYL-PROLYL CIS-TRANS ISOMERASE B-RELATED"/>
    <property type="match status" value="1"/>
</dbReference>
<evidence type="ECO:0000256" key="1">
    <source>
        <dbReference type="ARBA" id="ARBA00002388"/>
    </source>
</evidence>
<feature type="compositionally biased region" description="Low complexity" evidence="3">
    <location>
        <begin position="13"/>
        <end position="25"/>
    </location>
</feature>
<dbReference type="InterPro" id="IPR002130">
    <property type="entry name" value="Cyclophilin-type_PPIase_dom"/>
</dbReference>
<keyword evidence="6" id="KW-1185">Reference proteome</keyword>
<organism evidence="5 6">
    <name type="scientific">Nakamurella leprariae</name>
    <dbReference type="NCBI Taxonomy" id="2803911"/>
    <lineage>
        <taxon>Bacteria</taxon>
        <taxon>Bacillati</taxon>
        <taxon>Actinomycetota</taxon>
        <taxon>Actinomycetes</taxon>
        <taxon>Nakamurellales</taxon>
        <taxon>Nakamurellaceae</taxon>
        <taxon>Nakamurella</taxon>
    </lineage>
</organism>
<dbReference type="AlphaFoldDB" id="A0A939C1N9"/>
<feature type="region of interest" description="Disordered" evidence="3">
    <location>
        <begin position="53"/>
        <end position="111"/>
    </location>
</feature>
<comment type="catalytic activity">
    <reaction evidence="2">
        <text>[protein]-peptidylproline (omega=180) = [protein]-peptidylproline (omega=0)</text>
        <dbReference type="Rhea" id="RHEA:16237"/>
        <dbReference type="Rhea" id="RHEA-COMP:10747"/>
        <dbReference type="Rhea" id="RHEA-COMP:10748"/>
        <dbReference type="ChEBI" id="CHEBI:83833"/>
        <dbReference type="ChEBI" id="CHEBI:83834"/>
        <dbReference type="EC" id="5.2.1.8"/>
    </reaction>
</comment>
<evidence type="ECO:0000259" key="4">
    <source>
        <dbReference type="PROSITE" id="PS50072"/>
    </source>
</evidence>
<feature type="compositionally biased region" description="Polar residues" evidence="3">
    <location>
        <begin position="102"/>
        <end position="111"/>
    </location>
</feature>
<dbReference type="RefSeq" id="WP_205260284.1">
    <property type="nucleotide sequence ID" value="NZ_JAERWK010000010.1"/>
</dbReference>
<feature type="compositionally biased region" description="Low complexity" evidence="3">
    <location>
        <begin position="59"/>
        <end position="72"/>
    </location>
</feature>
<dbReference type="InterPro" id="IPR029000">
    <property type="entry name" value="Cyclophilin-like_dom_sf"/>
</dbReference>
<comment type="caution">
    <text evidence="5">The sequence shown here is derived from an EMBL/GenBank/DDBJ whole genome shotgun (WGS) entry which is preliminary data.</text>
</comment>
<reference evidence="5" key="1">
    <citation type="submission" date="2021-01" db="EMBL/GenBank/DDBJ databases">
        <title>YIM 132084 draft genome.</title>
        <authorList>
            <person name="An D."/>
        </authorList>
    </citation>
    <scope>NUCLEOTIDE SEQUENCE</scope>
    <source>
        <strain evidence="5">YIM 132084</strain>
    </source>
</reference>
<feature type="region of interest" description="Disordered" evidence="3">
    <location>
        <begin position="1"/>
        <end position="32"/>
    </location>
</feature>
<protein>
    <recommendedName>
        <fullName evidence="2">Peptidyl-prolyl cis-trans isomerase</fullName>
        <shortName evidence="2">PPIase</shortName>
        <ecNumber evidence="2">5.2.1.8</ecNumber>
    </recommendedName>
</protein>
<name>A0A939C1N9_9ACTN</name>
<keyword evidence="2" id="KW-0697">Rotamase</keyword>
<feature type="domain" description="PPIase cyclophilin-type" evidence="4">
    <location>
        <begin position="120"/>
        <end position="269"/>
    </location>
</feature>
<dbReference type="PROSITE" id="PS50072">
    <property type="entry name" value="CSA_PPIASE_2"/>
    <property type="match status" value="1"/>
</dbReference>
<sequence length="275" mass="27113">MPTRLLVVPDPSPSGAAAAPTAPAAAHRRRTGRRRLAPVAAVLAVLSVSACGSDAPTTDPAGSAPGDAAAGARSTDASGTVTATCEWTPSGREAARPVDPPATSQPASGTVTTTLDFAGGPVEVTLDRAAAPCTVGNFVSLAEQGWFDAASCHRLTAHPGLTVLQCGDPTRTGRGGPPWVFDDEVPADAGTEAVPYPRGTVAMANAGPDTNGSQFFLVIGDSRLPPAYTVFGSVTGGLEVLDGIAAAGINGGGRDGLPAGDATIDAVSVAGAPSP</sequence>
<dbReference type="GO" id="GO:0003755">
    <property type="term" value="F:peptidyl-prolyl cis-trans isomerase activity"/>
    <property type="evidence" value="ECO:0007669"/>
    <property type="project" value="UniProtKB-UniRule"/>
</dbReference>
<evidence type="ECO:0000313" key="6">
    <source>
        <dbReference type="Proteomes" id="UP000663792"/>
    </source>
</evidence>
<comment type="similarity">
    <text evidence="2">Belongs to the cyclophilin-type PPIase family.</text>
</comment>
<gene>
    <name evidence="5" type="ORF">JL106_08600</name>
</gene>
<dbReference type="EC" id="5.2.1.8" evidence="2"/>
<evidence type="ECO:0000313" key="5">
    <source>
        <dbReference type="EMBL" id="MBM9467337.1"/>
    </source>
</evidence>
<dbReference type="EMBL" id="JAERWK010000010">
    <property type="protein sequence ID" value="MBM9467337.1"/>
    <property type="molecule type" value="Genomic_DNA"/>
</dbReference>
<feature type="compositionally biased region" description="Polar residues" evidence="3">
    <location>
        <begin position="75"/>
        <end position="87"/>
    </location>
</feature>
<keyword evidence="2 5" id="KW-0413">Isomerase</keyword>